<feature type="transmembrane region" description="Helical" evidence="2">
    <location>
        <begin position="1463"/>
        <end position="1486"/>
    </location>
</feature>
<feature type="transmembrane region" description="Helical" evidence="2">
    <location>
        <begin position="1338"/>
        <end position="1359"/>
    </location>
</feature>
<keyword evidence="1" id="KW-1245">Viral tail assembly</keyword>
<proteinExistence type="predicted"/>
<feature type="transmembrane region" description="Helical" evidence="2">
    <location>
        <begin position="1257"/>
        <end position="1273"/>
    </location>
</feature>
<evidence type="ECO:0000259" key="3">
    <source>
        <dbReference type="Pfam" id="PF01471"/>
    </source>
</evidence>
<evidence type="ECO:0000313" key="5">
    <source>
        <dbReference type="EMBL" id="DAE25193.1"/>
    </source>
</evidence>
<feature type="transmembrane region" description="Helical" evidence="2">
    <location>
        <begin position="941"/>
        <end position="963"/>
    </location>
</feature>
<feature type="domain" description="Peptidoglycan binding-like" evidence="3">
    <location>
        <begin position="469"/>
        <end position="531"/>
    </location>
</feature>
<feature type="transmembrane region" description="Helical" evidence="2">
    <location>
        <begin position="1224"/>
        <end position="1245"/>
    </location>
</feature>
<dbReference type="InterPro" id="IPR013491">
    <property type="entry name" value="Tape_meas_N"/>
</dbReference>
<protein>
    <submittedName>
        <fullName evidence="5">Tail tape measure</fullName>
    </submittedName>
</protein>
<feature type="transmembrane region" description="Helical" evidence="2">
    <location>
        <begin position="1042"/>
        <end position="1063"/>
    </location>
</feature>
<feature type="transmembrane region" description="Helical" evidence="2">
    <location>
        <begin position="1312"/>
        <end position="1331"/>
    </location>
</feature>
<dbReference type="InterPro" id="IPR036365">
    <property type="entry name" value="PGBD-like_sf"/>
</dbReference>
<dbReference type="Pfam" id="PF20155">
    <property type="entry name" value="TMP_3"/>
    <property type="match status" value="1"/>
</dbReference>
<dbReference type="NCBIfam" id="TIGR02675">
    <property type="entry name" value="tape_meas_nterm"/>
    <property type="match status" value="1"/>
</dbReference>
<keyword evidence="2" id="KW-0812">Transmembrane</keyword>
<feature type="transmembrane region" description="Helical" evidence="2">
    <location>
        <begin position="1398"/>
        <end position="1419"/>
    </location>
</feature>
<feature type="transmembrane region" description="Helical" evidence="2">
    <location>
        <begin position="975"/>
        <end position="999"/>
    </location>
</feature>
<feature type="transmembrane region" description="Helical" evidence="2">
    <location>
        <begin position="854"/>
        <end position="873"/>
    </location>
</feature>
<sequence length="2451" mass="254142">MSNNIDQNVVEMRFDNSNFEKNVKTSMSTLDKLKQKLNLSGASKGLEELDKAAKGLTFATATRGVEELQLKISNLGIVGVTAISNITNSVINLSKSMLNTLTGISAIKSGFAEYQTQLGSIQTIMANTSSKGTTLDEVNAALDELNHYADKTIYNFTEMTRNIGTFTAAGVDLNTAVNSIKGIANLAAASGSSSMQASTAMYQLSQAIAAGKVQLMDWNSVVNAGMGGELFQNALKRTAEHFGTDVDGMIQKYGSFRESLTTGGWLTVDVLTETLKQISGAYTESDLIAQGYTADQAKAISELATTAENAATKVKTFAELWDTLTEAAGSGWTTTWSLMFGDFEYARENLTWFSDYFSNIINNMSDARNNLLKPALDSNWDKLIDKITEAGVSSSDFSEKVKEHLRENGEDVDALLLEYGTLENAFKSGKISTDALKQAVDDLSGSYSELSDVTGVFSFGSGFDSERGSEDVKKIQRQLKQLGYDLGTFGDQADGVDGQFGSMTEAAIKAFQEAHGLEADGIIGPETLKALQDSVDKTNDLKTAVGDLIDGVDELGGRDRIFKSLKNIITAVAKVAKTAKDAFSNIFPPATSEDIYNAIVKFEQFTEKLEISDETAQKLERVFAGLFSVAKIASNLVGGPLKIALRIANGICSLFGASLLDLAANIADSIVAFSDWLDGFGKIPSVANGIQAFIQGVIDTFTNLTTFFQNGMKGDFWSCFDPLIDGITALSDGIWQALQDTPVATFVNWISGIVESIKDSGAEAIGSDFVQGIVNGIEDGISLIVEWASNIANNLLNTVKDILGIHSPSTEGVAIGENFVQGIINGITGFISNLIDTVTNVGKTILDTVKGLDFGAAIPLLIIGGIVALLAILGKKLDKGVKNVTGPFSDLAEAIGSIAKSLKTDKMLKEANAFKAFAEGIGILAAAVLGLAYGISKDTGAVWGAVGVIATLAAVMAALTVVISKFGGGVSVDAAGIGVMLAGIAIVVASMAGVVYILGKMDTGQVIQGTIVCGFLAAFVVAIIGLMKYFDGKENFGSAKGNFGSLLGVAIAIGAMAAAVKVLGSMSTEDLTRGILSVAALSVLIVALIRVSKSSEMLKGMGTSLLGVAVVLGVMAGMVFIFSIMNPDAFWKGYQCVAALSALVAGLLFVAGLAAKLGGGNKAAGGLLGVAAVLAVMGGIVIILGGMSDEQLNKGIECVFAFSMLVALLLAVNGYAGKLSGGSGVAGLVGVALVLAVMAGCVILLGQIDEEKLQNGVQAMTVMSLLVAILIAVSKKAREVKAGPLIALAVTMGILAASLAVLSIMDPTGVEAATKCMAEVMAMFVAVEYASQFANGSVGTIIALTVAIGLIALAIGILANVTEADSALATAQSISLVLVAMAAALAVCGLIKGVSASSMAALGVIVVAVALIAVILGAMTALNVSPSIETALSLAIMLGAMAVVMAVLSAIGPASTGAIAAAGSFDAVVAIIGGLLVGLGALVTYFPEAQQFLDTGIEILVSIGEGIGRAFGALIDGFLTQATDSIEDIGTRLSNFMINLQPFLIGVEAVPDNLIDKIGLITGAVLAICGGELASTITDFFTNGNGGDSMIQKLKDLGTGLAEFTGSLSGIDLAALQIGTQAASDIATLLNAIPTEGGIAGMLFGEKDLDGFFSGLGKYGTGLSTFANSLGDMSFDEEKLNTVSTLSQALATMNDTVPTTGGLMSMLFGEKNMGEFGTRAGEFGAGLKTFCDNVSGITELQNGDAITSIVDILGKMDSVIGREGGLIDKLTGTIQYDGFSDNVTNFANGISAFATSLGSFPEIPEGAMDKVQDCVTALESMSKILPTTGGVVNWFMGEVDFGKFGNQAKDFGAGILSFAESVKGIPSDVNFDNVTGATNALANMGNVVGRTGGVIGDLIKWFAGEPDFTSFGIHAALYGAAVLMFANACGGFPDDINFDQVSKATDALANMGDVVGRDGGVIGDLIDWLVGKTDFTEFGQNAAAYAKALVAFGEACEGFPNDVNFDGVAIASNALGQMASVVDQGNGNFFNQLSDEKFTSFSENGVKYAKALKEFATECVGIDSSGVPTAATVTESIATLCDSDALNKADQLEKFGEKVASFGGKLGDFANNIASFNVDNFNSIISSMQTLKDIAGNGFTLGDIDLSGLSSALTGAFDSSTNDEMESAGKGLGTSLVTGFTTNTDLTSSVTTVLSDAINKIYEAMPMFLQNGTQLVTNMADGVNNSPALSSAVATICQEAANQADGWYSSFYSSGSYMVQGLIDGLNSKLSTVRDTVSAIANLANSALNRTVEVHSPSRKWMRTGRFMGQGLAIGISSASLEVAKSTEDLGELANDTIGQVFNSIDSLDADLDTEPVIRPVLDLSDIQNGAKYIDNMFGYSNAVKLNSAIEQSLNVSTNDDVINAISNLGNDIRNMPRNSYTVGDVSYDDGSTTARAVSDLTRAVKIRRRS</sequence>
<feature type="domain" description="Tape measure protein N-terminal" evidence="4">
    <location>
        <begin position="126"/>
        <end position="244"/>
    </location>
</feature>
<reference evidence="5" key="1">
    <citation type="journal article" date="2021" name="Proc. Natl. Acad. Sci. U.S.A.">
        <title>A Catalog of Tens of Thousands of Viruses from Human Metagenomes Reveals Hidden Associations with Chronic Diseases.</title>
        <authorList>
            <person name="Tisza M.J."/>
            <person name="Buck C.B."/>
        </authorList>
    </citation>
    <scope>NUCLEOTIDE SEQUENCE</scope>
    <source>
        <strain evidence="5">CtWWc42</strain>
    </source>
</reference>
<dbReference type="EMBL" id="BK015795">
    <property type="protein sequence ID" value="DAE25193.1"/>
    <property type="molecule type" value="Genomic_DNA"/>
</dbReference>
<dbReference type="Gene3D" id="1.10.101.10">
    <property type="entry name" value="PGBD-like superfamily/PGBD"/>
    <property type="match status" value="1"/>
</dbReference>
<dbReference type="InterPro" id="IPR036366">
    <property type="entry name" value="PGBDSf"/>
</dbReference>
<dbReference type="Pfam" id="PF01471">
    <property type="entry name" value="PG_binding_1"/>
    <property type="match status" value="1"/>
</dbReference>
<feature type="transmembrane region" description="Helical" evidence="2">
    <location>
        <begin position="1075"/>
        <end position="1092"/>
    </location>
</feature>
<feature type="transmembrane region" description="Helical" evidence="2">
    <location>
        <begin position="1167"/>
        <end position="1187"/>
    </location>
</feature>
<dbReference type="SUPFAM" id="SSF47090">
    <property type="entry name" value="PGBD-like"/>
    <property type="match status" value="1"/>
</dbReference>
<dbReference type="GO" id="GO:0098003">
    <property type="term" value="P:viral tail assembly"/>
    <property type="evidence" value="ECO:0007669"/>
    <property type="project" value="UniProtKB-KW"/>
</dbReference>
<name>A0A8S5R283_9CAUD</name>
<evidence type="ECO:0000256" key="2">
    <source>
        <dbReference type="SAM" id="Phobius"/>
    </source>
</evidence>
<keyword evidence="2" id="KW-0472">Membrane</keyword>
<feature type="transmembrane region" description="Helical" evidence="2">
    <location>
        <begin position="1199"/>
        <end position="1217"/>
    </location>
</feature>
<evidence type="ECO:0000259" key="4">
    <source>
        <dbReference type="Pfam" id="PF20155"/>
    </source>
</evidence>
<keyword evidence="2" id="KW-1133">Transmembrane helix</keyword>
<evidence type="ECO:0000256" key="1">
    <source>
        <dbReference type="ARBA" id="ARBA00022465"/>
    </source>
</evidence>
<accession>A0A8S5R283</accession>
<dbReference type="InterPro" id="IPR002477">
    <property type="entry name" value="Peptidoglycan-bd-like"/>
</dbReference>
<feature type="transmembrane region" description="Helical" evidence="2">
    <location>
        <begin position="1285"/>
        <end position="1306"/>
    </location>
</feature>
<keyword evidence="1" id="KW-1188">Viral release from host cell</keyword>
<organism evidence="5">
    <name type="scientific">Siphoviridae sp. ctWWc42</name>
    <dbReference type="NCBI Taxonomy" id="2826361"/>
    <lineage>
        <taxon>Viruses</taxon>
        <taxon>Duplodnaviria</taxon>
        <taxon>Heunggongvirae</taxon>
        <taxon>Uroviricota</taxon>
        <taxon>Caudoviricetes</taxon>
    </lineage>
</organism>
<feature type="transmembrane region" description="Helical" evidence="2">
    <location>
        <begin position="1371"/>
        <end position="1391"/>
    </location>
</feature>
<feature type="transmembrane region" description="Helical" evidence="2">
    <location>
        <begin position="1431"/>
        <end position="1451"/>
    </location>
</feature>
<feature type="transmembrane region" description="Helical" evidence="2">
    <location>
        <begin position="916"/>
        <end position="935"/>
    </location>
</feature>
<feature type="transmembrane region" description="Helical" evidence="2">
    <location>
        <begin position="1005"/>
        <end position="1030"/>
    </location>
</feature>
<feature type="transmembrane region" description="Helical" evidence="2">
    <location>
        <begin position="1137"/>
        <end position="1155"/>
    </location>
</feature>
<feature type="transmembrane region" description="Helical" evidence="2">
    <location>
        <begin position="1104"/>
        <end position="1125"/>
    </location>
</feature>